<reference evidence="8" key="1">
    <citation type="submission" date="2021-02" db="EMBL/GenBank/DDBJ databases">
        <authorList>
            <person name="Nowell W R."/>
        </authorList>
    </citation>
    <scope>NUCLEOTIDE SEQUENCE</scope>
</reference>
<keyword evidence="9" id="KW-1185">Reference proteome</keyword>
<accession>A0A815GG95</accession>
<evidence type="ECO:0000256" key="2">
    <source>
        <dbReference type="ARBA" id="ARBA00022737"/>
    </source>
</evidence>
<dbReference type="CDD" id="cd10548">
    <property type="entry name" value="cupin_CDO"/>
    <property type="match status" value="1"/>
</dbReference>
<dbReference type="SMART" id="SM00560">
    <property type="entry name" value="LamGL"/>
    <property type="match status" value="1"/>
</dbReference>
<dbReference type="CDD" id="cd01100">
    <property type="entry name" value="APPLE_Factor_XI_like"/>
    <property type="match status" value="1"/>
</dbReference>
<keyword evidence="2" id="KW-0677">Repeat</keyword>
<dbReference type="InterPro" id="IPR014710">
    <property type="entry name" value="RmlC-like_jellyroll"/>
</dbReference>
<comment type="caution">
    <text evidence="8">The sequence shown here is derived from an EMBL/GenBank/DDBJ whole genome shotgun (WGS) entry which is preliminary data.</text>
</comment>
<gene>
    <name evidence="8" type="ORF">JXQ802_LOCUS31479</name>
    <name evidence="7" type="ORF">PYM288_LOCUS20682</name>
</gene>
<feature type="compositionally biased region" description="Basic and acidic residues" evidence="4">
    <location>
        <begin position="778"/>
        <end position="787"/>
    </location>
</feature>
<dbReference type="EMBL" id="CAJNOL010001336">
    <property type="protein sequence ID" value="CAF1339234.1"/>
    <property type="molecule type" value="Genomic_DNA"/>
</dbReference>
<dbReference type="Pfam" id="PF14295">
    <property type="entry name" value="PAN_4"/>
    <property type="match status" value="1"/>
</dbReference>
<dbReference type="Pfam" id="PF00080">
    <property type="entry name" value="Sod_Cu"/>
    <property type="match status" value="1"/>
</dbReference>
<dbReference type="InterPro" id="IPR003609">
    <property type="entry name" value="Pan_app"/>
</dbReference>
<sequence>MKLLSFCVLLTAIVLLIDGSYQSQAKIWFAKADLHLDSSPVSVGTLTFTQANVVGSPVRVTGTLTNLTPNTRYHGFHVHMFALPDGIRNCSQAGAHWNPYDTTHGGRNDPTHRRHVGDLGNIWSDVSGTVTIDFEDSIIQLVNETKSSILNKSIVIHKDEDDLGRGTYSDSHTTGHAGERIACGNIRLVDIVSTISPVTRVLWPFDLNTNDLNNVYKSVSVNNPFYVPSPVSQAAIHLRSQLRQSVTVIQPFLSFARISFTVECWIYPTSLSQYDNTILSQCQNQPKRICLQLGLRNATLFMRLFEDDLKGSTTLKTNNWYHVAFVFDATSLQQTIYLNGKQDATRKVSNSYQGAENILTIGTTESTRTHQTYFDGYIDQLSFVSLAKSTDEILNDATNIISTTSTELINNPNIHLNSLSSINCNAQAAIIQQQAKTIEQQLLMIKDIWQSSMEIASSMWQKQQQQRTCETVSSSELSNWKAFESWLHDFSPPNRIWCPWREYCTQVLDQNGQLTVEMNQKVSLPFELHASISDNLTNDTYILHLSLDNHQVQISKTVNGRTIIINQTNDYEYVLHNDESKYWWSIDYANSFVKYGQGEVRDRCTLIRSDVPDNEKSNVRRIKFVHVTFSNKSDVVKLKDYQEKIMLKVEMLYSSISLLRLLLLILGLYHSIVPTALANDIKWKGNWAYSCDFPGNDISDVQIAANRCGAACSATPECSHFSWSSWQGGTCWLKKGLISKHKAMKIDDTTQICGVIIDPEKDDPQILGSSGTRRSSGNKKEPRKMDLKSASSCFSSTNFDNYITMIQNEAQLLKNHAQRIEEQMRLANTFRSSIENLTTILQSTVRKPACKVQSPTISTINGTMIPTYEFWPPTKVWCPWRADSCTQKISRPGQMTIVMDEEVPLQFELMLSTSNDPKNETYAIRLVVNMQQVQISKIVRGITILINQTTEPDHLLHEGKDLYWLSIDWTSLSVKYGQGEVRDRCTLLQSFISSLEGNDLRQIQFVHVSFSGSRILADYKWYEYKVKLKINHYPVVLDPPLLIIDPSNNTSPDIFIKNSAVLLTRLEEPCQRLYSDIINWKFQDDDFPYFFEAIEQSIQRESGWCHKKLKEKSSRFGVSTPRATYLRITIGTNRGTSPGVPYVLEIWPPGHYSPIHAHGSTYGIIRVLYGGINVKFYRTLNLKRTKPFHEVTLYKDQVTWLSPGLNQIHKLENRSPNQTCITIQAYEYRSNEISPYEYFDYINNDGLSINKFDPISDIHYSEFRDKMKTEWNNAN</sequence>
<evidence type="ECO:0000256" key="3">
    <source>
        <dbReference type="ARBA" id="ARBA00023157"/>
    </source>
</evidence>
<dbReference type="GO" id="GO:0005507">
    <property type="term" value="F:copper ion binding"/>
    <property type="evidence" value="ECO:0007669"/>
    <property type="project" value="InterPro"/>
</dbReference>
<dbReference type="EMBL" id="CAJNOH010000772">
    <property type="protein sequence ID" value="CAF1120700.1"/>
    <property type="molecule type" value="Genomic_DNA"/>
</dbReference>
<evidence type="ECO:0000313" key="8">
    <source>
        <dbReference type="EMBL" id="CAF1339234.1"/>
    </source>
</evidence>
<dbReference type="GO" id="GO:0006801">
    <property type="term" value="P:superoxide metabolic process"/>
    <property type="evidence" value="ECO:0007669"/>
    <property type="project" value="InterPro"/>
</dbReference>
<dbReference type="PROSITE" id="PS00332">
    <property type="entry name" value="SOD_CU_ZN_2"/>
    <property type="match status" value="1"/>
</dbReference>
<dbReference type="SUPFAM" id="SSF49899">
    <property type="entry name" value="Concanavalin A-like lectins/glucanases"/>
    <property type="match status" value="1"/>
</dbReference>
<dbReference type="Gene3D" id="2.60.120.200">
    <property type="match status" value="1"/>
</dbReference>
<dbReference type="SUPFAM" id="SSF49329">
    <property type="entry name" value="Cu,Zn superoxide dismutase-like"/>
    <property type="match status" value="1"/>
</dbReference>
<dbReference type="Gene3D" id="2.60.120.10">
    <property type="entry name" value="Jelly Rolls"/>
    <property type="match status" value="1"/>
</dbReference>
<dbReference type="Gene3D" id="2.60.40.200">
    <property type="entry name" value="Superoxide dismutase, copper/zinc binding domain"/>
    <property type="match status" value="1"/>
</dbReference>
<dbReference type="InterPro" id="IPR001424">
    <property type="entry name" value="SOD_Cu_Zn_dom"/>
</dbReference>
<evidence type="ECO:0000256" key="1">
    <source>
        <dbReference type="ARBA" id="ARBA00022729"/>
    </source>
</evidence>
<feature type="chain" id="PRO_5035686900" description="LamG-like jellyroll fold domain-containing protein" evidence="5">
    <location>
        <begin position="26"/>
        <end position="1275"/>
    </location>
</feature>
<dbReference type="AlphaFoldDB" id="A0A815GG95"/>
<dbReference type="GO" id="GO:0005576">
    <property type="term" value="C:extracellular region"/>
    <property type="evidence" value="ECO:0007669"/>
    <property type="project" value="InterPro"/>
</dbReference>
<organism evidence="8 9">
    <name type="scientific">Rotaria sordida</name>
    <dbReference type="NCBI Taxonomy" id="392033"/>
    <lineage>
        <taxon>Eukaryota</taxon>
        <taxon>Metazoa</taxon>
        <taxon>Spiralia</taxon>
        <taxon>Gnathifera</taxon>
        <taxon>Rotifera</taxon>
        <taxon>Eurotatoria</taxon>
        <taxon>Bdelloidea</taxon>
        <taxon>Philodinida</taxon>
        <taxon>Philodinidae</taxon>
        <taxon>Rotaria</taxon>
    </lineage>
</organism>
<feature type="signal peptide" evidence="5">
    <location>
        <begin position="1"/>
        <end position="25"/>
    </location>
</feature>
<dbReference type="Proteomes" id="UP000663870">
    <property type="component" value="Unassembled WGS sequence"/>
</dbReference>
<keyword evidence="1 5" id="KW-0732">Signal</keyword>
<name>A0A815GG95_9BILA</name>
<dbReference type="InterPro" id="IPR013320">
    <property type="entry name" value="ConA-like_dom_sf"/>
</dbReference>
<keyword evidence="3" id="KW-1015">Disulfide bond</keyword>
<dbReference type="InterPro" id="IPR000177">
    <property type="entry name" value="Apple"/>
</dbReference>
<evidence type="ECO:0000259" key="6">
    <source>
        <dbReference type="SMART" id="SM00560"/>
    </source>
</evidence>
<dbReference type="SUPFAM" id="SSF51182">
    <property type="entry name" value="RmlC-like cupins"/>
    <property type="match status" value="1"/>
</dbReference>
<feature type="region of interest" description="Disordered" evidence="4">
    <location>
        <begin position="763"/>
        <end position="787"/>
    </location>
</feature>
<evidence type="ECO:0000256" key="5">
    <source>
        <dbReference type="SAM" id="SignalP"/>
    </source>
</evidence>
<dbReference type="PRINTS" id="PR00068">
    <property type="entry name" value="CUZNDISMTASE"/>
</dbReference>
<dbReference type="InterPro" id="IPR018152">
    <property type="entry name" value="SOD_Cu/Zn_BS"/>
</dbReference>
<dbReference type="InterPro" id="IPR011051">
    <property type="entry name" value="RmlC_Cupin_sf"/>
</dbReference>
<dbReference type="PANTHER" id="PTHR10003">
    <property type="entry name" value="SUPEROXIDE DISMUTASE CU-ZN -RELATED"/>
    <property type="match status" value="1"/>
</dbReference>
<dbReference type="Pfam" id="PF13385">
    <property type="entry name" value="Laminin_G_3"/>
    <property type="match status" value="1"/>
</dbReference>
<dbReference type="InterPro" id="IPR006558">
    <property type="entry name" value="LamG-like"/>
</dbReference>
<evidence type="ECO:0000313" key="9">
    <source>
        <dbReference type="Proteomes" id="UP000663870"/>
    </source>
</evidence>
<proteinExistence type="predicted"/>
<protein>
    <recommendedName>
        <fullName evidence="6">LamG-like jellyroll fold domain-containing protein</fullName>
    </recommendedName>
</protein>
<feature type="domain" description="LamG-like jellyroll fold" evidence="6">
    <location>
        <begin position="258"/>
        <end position="391"/>
    </location>
</feature>
<dbReference type="Gene3D" id="3.50.4.10">
    <property type="entry name" value="Hepatocyte Growth Factor"/>
    <property type="match status" value="1"/>
</dbReference>
<dbReference type="CDD" id="cd00305">
    <property type="entry name" value="Cu-Zn_Superoxide_Dismutase"/>
    <property type="match status" value="1"/>
</dbReference>
<evidence type="ECO:0000313" key="7">
    <source>
        <dbReference type="EMBL" id="CAF1120700.1"/>
    </source>
</evidence>
<evidence type="ECO:0000256" key="4">
    <source>
        <dbReference type="SAM" id="MobiDB-lite"/>
    </source>
</evidence>
<dbReference type="Proteomes" id="UP000663854">
    <property type="component" value="Unassembled WGS sequence"/>
</dbReference>
<dbReference type="GO" id="GO:0006508">
    <property type="term" value="P:proteolysis"/>
    <property type="evidence" value="ECO:0007669"/>
    <property type="project" value="InterPro"/>
</dbReference>
<dbReference type="InterPro" id="IPR024134">
    <property type="entry name" value="SOD_Cu/Zn_/chaperone"/>
</dbReference>
<dbReference type="InterPro" id="IPR036423">
    <property type="entry name" value="SOD-like_Cu/Zn_dom_sf"/>
</dbReference>